<dbReference type="InterPro" id="IPR003136">
    <property type="entry name" value="Cytidylate_kin"/>
</dbReference>
<dbReference type="Gene3D" id="3.40.50.300">
    <property type="entry name" value="P-loop containing nucleotide triphosphate hydrolases"/>
    <property type="match status" value="1"/>
</dbReference>
<dbReference type="InterPro" id="IPR011994">
    <property type="entry name" value="Cytidylate_kinase_dom"/>
</dbReference>
<dbReference type="CDD" id="cd02020">
    <property type="entry name" value="CMPK"/>
    <property type="match status" value="1"/>
</dbReference>
<evidence type="ECO:0000313" key="10">
    <source>
        <dbReference type="EMBL" id="CDP79194.1"/>
    </source>
</evidence>
<evidence type="ECO:0000256" key="4">
    <source>
        <dbReference type="ARBA" id="ARBA00022777"/>
    </source>
</evidence>
<dbReference type="InterPro" id="IPR027417">
    <property type="entry name" value="P-loop_NTPase"/>
</dbReference>
<comment type="similarity">
    <text evidence="1 8">Belongs to the cytidylate kinase family. Type 1 subfamily.</text>
</comment>
<dbReference type="GO" id="GO:0036431">
    <property type="term" value="F:dCMP kinase activity"/>
    <property type="evidence" value="ECO:0007669"/>
    <property type="project" value="InterPro"/>
</dbReference>
<sequence length="215" mass="23702">MKPFIIAIDGPAASGKGTLARKIATHYHLYHLDTGLTYRGVAYVLLQQGLALDDETSAITYATKLDFNALDSNLLTSHEIGEAASKIATIPAVREILVAKQRNFAKTLPGSVLDGRDIGTVVCPDANIKFYVFANAQTRAKRRYQEILKKGAQADYHEILTNLKQRDKRDLTRKQSPLKPAKNAHLLDTSELSIEEALTAMCTFIDPVIKAHTVK</sequence>
<dbReference type="SUPFAM" id="SSF52540">
    <property type="entry name" value="P-loop containing nucleoside triphosphate hydrolases"/>
    <property type="match status" value="1"/>
</dbReference>
<comment type="catalytic activity">
    <reaction evidence="7 8">
        <text>CMP + ATP = CDP + ADP</text>
        <dbReference type="Rhea" id="RHEA:11600"/>
        <dbReference type="ChEBI" id="CHEBI:30616"/>
        <dbReference type="ChEBI" id="CHEBI:58069"/>
        <dbReference type="ChEBI" id="CHEBI:60377"/>
        <dbReference type="ChEBI" id="CHEBI:456216"/>
        <dbReference type="EC" id="2.7.4.25"/>
    </reaction>
</comment>
<dbReference type="GO" id="GO:0036430">
    <property type="term" value="F:CMP kinase activity"/>
    <property type="evidence" value="ECO:0007669"/>
    <property type="project" value="RHEA"/>
</dbReference>
<gene>
    <name evidence="8 10" type="primary">cmk</name>
    <name evidence="10" type="ORF">BN1046_00084</name>
</gene>
<dbReference type="EMBL" id="HG977193">
    <property type="protein sequence ID" value="CDP79194.1"/>
    <property type="molecule type" value="Genomic_DNA"/>
</dbReference>
<evidence type="ECO:0000256" key="8">
    <source>
        <dbReference type="HAMAP-Rule" id="MF_00238"/>
    </source>
</evidence>
<keyword evidence="8" id="KW-0963">Cytoplasm</keyword>
<evidence type="ECO:0000256" key="3">
    <source>
        <dbReference type="ARBA" id="ARBA00022741"/>
    </source>
</evidence>
<keyword evidence="2 8" id="KW-0808">Transferase</keyword>
<feature type="domain" description="Cytidylate kinase" evidence="9">
    <location>
        <begin position="6"/>
        <end position="202"/>
    </location>
</feature>
<reference evidence="10" key="1">
    <citation type="submission" date="2013-11" db="EMBL/GenBank/DDBJ databases">
        <authorList>
            <person name="GENOMES U."/>
        </authorList>
    </citation>
    <scope>NUCLEOTIDE SEQUENCE</scope>
    <source>
        <strain evidence="10">MVT06</strain>
    </source>
</reference>
<dbReference type="AlphaFoldDB" id="A0A024LPZ0"/>
<dbReference type="GO" id="GO:0006220">
    <property type="term" value="P:pyrimidine nucleotide metabolic process"/>
    <property type="evidence" value="ECO:0007669"/>
    <property type="project" value="UniProtKB-UniRule"/>
</dbReference>
<evidence type="ECO:0000259" key="9">
    <source>
        <dbReference type="Pfam" id="PF02224"/>
    </source>
</evidence>
<feature type="binding site" evidence="8">
    <location>
        <begin position="10"/>
        <end position="18"/>
    </location>
    <ligand>
        <name>ATP</name>
        <dbReference type="ChEBI" id="CHEBI:30616"/>
    </ligand>
</feature>
<proteinExistence type="inferred from homology"/>
<dbReference type="HAMAP" id="MF_00238">
    <property type="entry name" value="Cytidyl_kinase_type1"/>
    <property type="match status" value="1"/>
</dbReference>
<dbReference type="GO" id="GO:0005737">
    <property type="term" value="C:cytoplasm"/>
    <property type="evidence" value="ECO:0007669"/>
    <property type="project" value="UniProtKB-SubCell"/>
</dbReference>
<dbReference type="GO" id="GO:0005524">
    <property type="term" value="F:ATP binding"/>
    <property type="evidence" value="ECO:0007669"/>
    <property type="project" value="UniProtKB-UniRule"/>
</dbReference>
<evidence type="ECO:0000256" key="1">
    <source>
        <dbReference type="ARBA" id="ARBA00009427"/>
    </source>
</evidence>
<keyword evidence="5 8" id="KW-0067">ATP-binding</keyword>
<protein>
    <recommendedName>
        <fullName evidence="8">Cytidylate kinase</fullName>
        <shortName evidence="8">CK</shortName>
        <ecNumber evidence="8">2.7.4.25</ecNumber>
    </recommendedName>
    <alternativeName>
        <fullName evidence="8">Cytidine monophosphate kinase</fullName>
        <shortName evidence="8">CMP kinase</shortName>
    </alternativeName>
</protein>
<accession>A0A024LPZ0</accession>
<keyword evidence="4 8" id="KW-0418">Kinase</keyword>
<reference evidence="10" key="2">
    <citation type="submission" date="2014-05" db="EMBL/GenBank/DDBJ databases">
        <title>Genome sequencing of Bartonella spp. isolated from human blood.</title>
        <authorList>
            <person name="Raoult D."/>
        </authorList>
    </citation>
    <scope>NUCLEOTIDE SEQUENCE</scope>
    <source>
        <strain evidence="10">MVT06</strain>
    </source>
</reference>
<evidence type="ECO:0000256" key="5">
    <source>
        <dbReference type="ARBA" id="ARBA00022840"/>
    </source>
</evidence>
<evidence type="ECO:0000256" key="7">
    <source>
        <dbReference type="ARBA" id="ARBA00048478"/>
    </source>
</evidence>
<name>A0A024LPZ0_9HYPH</name>
<organism evidence="10">
    <name type="scientific">Bartonella schoenbuchensis</name>
    <dbReference type="NCBI Taxonomy" id="165694"/>
    <lineage>
        <taxon>Bacteria</taxon>
        <taxon>Pseudomonadati</taxon>
        <taxon>Pseudomonadota</taxon>
        <taxon>Alphaproteobacteria</taxon>
        <taxon>Hyphomicrobiales</taxon>
        <taxon>Bartonellaceae</taxon>
        <taxon>Bartonella</taxon>
    </lineage>
</organism>
<comment type="catalytic activity">
    <reaction evidence="6 8">
        <text>dCMP + ATP = dCDP + ADP</text>
        <dbReference type="Rhea" id="RHEA:25094"/>
        <dbReference type="ChEBI" id="CHEBI:30616"/>
        <dbReference type="ChEBI" id="CHEBI:57566"/>
        <dbReference type="ChEBI" id="CHEBI:58593"/>
        <dbReference type="ChEBI" id="CHEBI:456216"/>
        <dbReference type="EC" id="2.7.4.25"/>
    </reaction>
</comment>
<comment type="subcellular location">
    <subcellularLocation>
        <location evidence="8">Cytoplasm</location>
    </subcellularLocation>
</comment>
<keyword evidence="3 8" id="KW-0547">Nucleotide-binding</keyword>
<evidence type="ECO:0000256" key="2">
    <source>
        <dbReference type="ARBA" id="ARBA00022679"/>
    </source>
</evidence>
<dbReference type="NCBIfam" id="TIGR00017">
    <property type="entry name" value="cmk"/>
    <property type="match status" value="1"/>
</dbReference>
<dbReference type="Pfam" id="PF02224">
    <property type="entry name" value="Cytidylate_kin"/>
    <property type="match status" value="1"/>
</dbReference>
<evidence type="ECO:0000256" key="6">
    <source>
        <dbReference type="ARBA" id="ARBA00047615"/>
    </source>
</evidence>
<dbReference type="EC" id="2.7.4.25" evidence="8"/>